<proteinExistence type="predicted"/>
<dbReference type="Proteomes" id="UP000736335">
    <property type="component" value="Unassembled WGS sequence"/>
</dbReference>
<dbReference type="EMBL" id="WIUZ02000010">
    <property type="protein sequence ID" value="KAF9783212.1"/>
    <property type="molecule type" value="Genomic_DNA"/>
</dbReference>
<dbReference type="OrthoDB" id="10394293at2759"/>
<comment type="caution">
    <text evidence="1">The sequence shown here is derived from an EMBL/GenBank/DDBJ whole genome shotgun (WGS) entry which is preliminary data.</text>
</comment>
<evidence type="ECO:0000313" key="2">
    <source>
        <dbReference type="Proteomes" id="UP000736335"/>
    </source>
</evidence>
<evidence type="ECO:0000313" key="1">
    <source>
        <dbReference type="EMBL" id="KAF9783212.1"/>
    </source>
</evidence>
<organism evidence="1 2">
    <name type="scientific">Thelephora terrestris</name>
    <dbReference type="NCBI Taxonomy" id="56493"/>
    <lineage>
        <taxon>Eukaryota</taxon>
        <taxon>Fungi</taxon>
        <taxon>Dikarya</taxon>
        <taxon>Basidiomycota</taxon>
        <taxon>Agaricomycotina</taxon>
        <taxon>Agaricomycetes</taxon>
        <taxon>Thelephorales</taxon>
        <taxon>Thelephoraceae</taxon>
        <taxon>Thelephora</taxon>
    </lineage>
</organism>
<gene>
    <name evidence="1" type="ORF">BJ322DRAFT_1110091</name>
</gene>
<dbReference type="AlphaFoldDB" id="A0A9P6L4R0"/>
<name>A0A9P6L4R0_9AGAM</name>
<reference evidence="1" key="1">
    <citation type="journal article" date="2020" name="Nat. Commun.">
        <title>Large-scale genome sequencing of mycorrhizal fungi provides insights into the early evolution of symbiotic traits.</title>
        <authorList>
            <person name="Miyauchi S."/>
            <person name="Kiss E."/>
            <person name="Kuo A."/>
            <person name="Drula E."/>
            <person name="Kohler A."/>
            <person name="Sanchez-Garcia M."/>
            <person name="Morin E."/>
            <person name="Andreopoulos B."/>
            <person name="Barry K.W."/>
            <person name="Bonito G."/>
            <person name="Buee M."/>
            <person name="Carver A."/>
            <person name="Chen C."/>
            <person name="Cichocki N."/>
            <person name="Clum A."/>
            <person name="Culley D."/>
            <person name="Crous P.W."/>
            <person name="Fauchery L."/>
            <person name="Girlanda M."/>
            <person name="Hayes R.D."/>
            <person name="Keri Z."/>
            <person name="LaButti K."/>
            <person name="Lipzen A."/>
            <person name="Lombard V."/>
            <person name="Magnuson J."/>
            <person name="Maillard F."/>
            <person name="Murat C."/>
            <person name="Nolan M."/>
            <person name="Ohm R.A."/>
            <person name="Pangilinan J."/>
            <person name="Pereira M.F."/>
            <person name="Perotto S."/>
            <person name="Peter M."/>
            <person name="Pfister S."/>
            <person name="Riley R."/>
            <person name="Sitrit Y."/>
            <person name="Stielow J.B."/>
            <person name="Szollosi G."/>
            <person name="Zifcakova L."/>
            <person name="Stursova M."/>
            <person name="Spatafora J.W."/>
            <person name="Tedersoo L."/>
            <person name="Vaario L.M."/>
            <person name="Yamada A."/>
            <person name="Yan M."/>
            <person name="Wang P."/>
            <person name="Xu J."/>
            <person name="Bruns T."/>
            <person name="Baldrian P."/>
            <person name="Vilgalys R."/>
            <person name="Dunand C."/>
            <person name="Henrissat B."/>
            <person name="Grigoriev I.V."/>
            <person name="Hibbett D."/>
            <person name="Nagy L.G."/>
            <person name="Martin F.M."/>
        </authorList>
    </citation>
    <scope>NUCLEOTIDE SEQUENCE</scope>
    <source>
        <strain evidence="1">UH-Tt-Lm1</strain>
    </source>
</reference>
<accession>A0A9P6L4R0</accession>
<keyword evidence="2" id="KW-1185">Reference proteome</keyword>
<protein>
    <submittedName>
        <fullName evidence="1">Uncharacterized protein</fullName>
    </submittedName>
</protein>
<reference evidence="1" key="2">
    <citation type="submission" date="2020-11" db="EMBL/GenBank/DDBJ databases">
        <authorList>
            <consortium name="DOE Joint Genome Institute"/>
            <person name="Kuo A."/>
            <person name="Miyauchi S."/>
            <person name="Kiss E."/>
            <person name="Drula E."/>
            <person name="Kohler A."/>
            <person name="Sanchez-Garcia M."/>
            <person name="Andreopoulos B."/>
            <person name="Barry K.W."/>
            <person name="Bonito G."/>
            <person name="Buee M."/>
            <person name="Carver A."/>
            <person name="Chen C."/>
            <person name="Cichocki N."/>
            <person name="Clum A."/>
            <person name="Culley D."/>
            <person name="Crous P.W."/>
            <person name="Fauchery L."/>
            <person name="Girlanda M."/>
            <person name="Hayes R."/>
            <person name="Keri Z."/>
            <person name="Labutti K."/>
            <person name="Lipzen A."/>
            <person name="Lombard V."/>
            <person name="Magnuson J."/>
            <person name="Maillard F."/>
            <person name="Morin E."/>
            <person name="Murat C."/>
            <person name="Nolan M."/>
            <person name="Ohm R."/>
            <person name="Pangilinan J."/>
            <person name="Pereira M."/>
            <person name="Perotto S."/>
            <person name="Peter M."/>
            <person name="Riley R."/>
            <person name="Sitrit Y."/>
            <person name="Stielow B."/>
            <person name="Szollosi G."/>
            <person name="Zifcakova L."/>
            <person name="Stursova M."/>
            <person name="Spatafora J.W."/>
            <person name="Tedersoo L."/>
            <person name="Vaario L.-M."/>
            <person name="Yamada A."/>
            <person name="Yan M."/>
            <person name="Wang P."/>
            <person name="Xu J."/>
            <person name="Bruns T."/>
            <person name="Baldrian P."/>
            <person name="Vilgalys R."/>
            <person name="Henrissat B."/>
            <person name="Grigoriev I.V."/>
            <person name="Hibbett D."/>
            <person name="Nagy L.G."/>
            <person name="Martin F.M."/>
        </authorList>
    </citation>
    <scope>NUCLEOTIDE SEQUENCE</scope>
    <source>
        <strain evidence="1">UH-Tt-Lm1</strain>
    </source>
</reference>
<sequence>MLSTTKVPEDDTTRNKLIQRFRSEHADLFLAAASNFPETEFLEQCAVLFQCTACGDMFYFKNAESHGVECVRSSRNSWSIESSAPAQPSIVMAVLSLLKLLGLSQDATLSSATEVLTNVRFACLCGDPRYEGNFDFQGLLGHVISENQEHEEIKSKIVGKTRRHTTNNPAPSNAQLINDHDPYALASKIVRIDHEEPGYDDADEGTSGQQLRVPARRKWDHCNVCLQLTGTKVYFGGNLEYKRYHLSAKHGYDMS</sequence>